<comment type="caution">
    <text evidence="4">The sequence shown here is derived from an EMBL/GenBank/DDBJ whole genome shotgun (WGS) entry which is preliminary data.</text>
</comment>
<dbReference type="InterPro" id="IPR011766">
    <property type="entry name" value="TPP_enzyme_TPP-bd"/>
</dbReference>
<dbReference type="PANTHER" id="PTHR42897">
    <property type="entry name" value="PYRUVATE SYNTHASE SUBUNIT PORB"/>
    <property type="match status" value="1"/>
</dbReference>
<keyword evidence="4" id="KW-0670">Pyruvate</keyword>
<feature type="compositionally biased region" description="Low complexity" evidence="2">
    <location>
        <begin position="136"/>
        <end position="146"/>
    </location>
</feature>
<evidence type="ECO:0000256" key="1">
    <source>
        <dbReference type="ARBA" id="ARBA00023002"/>
    </source>
</evidence>
<dbReference type="SUPFAM" id="SSF52518">
    <property type="entry name" value="Thiamin diphosphate-binding fold (THDP-binding)"/>
    <property type="match status" value="1"/>
</dbReference>
<sequence>MPEHLLSPGHTACAGCGQALAARLVIDTAGPNTIIVNNTGCLEVFTTAYPESAWEVPFIHSLFENAGAVASGVESALRQTGRLDQIRVIAQAGDGGTADIGLQALSGMWERGHDILSICYDNEAYMNTGIQRSGLTPTYTSTTTSPAGKASAGNPRPKKNVMEIALAHGIPYVASASAGFPMDLQKKVKKALAIRGPKYLHIHVPCPLGWRHEPADTYRVARLAVETGLFPMVEFEGGQQTGAYTLSAPKPVAEYLKLQGRFRHLFKPGAEAALQEIQAIADRNIARYGLVKPA</sequence>
<evidence type="ECO:0000313" key="4">
    <source>
        <dbReference type="EMBL" id="OPZ93376.1"/>
    </source>
</evidence>
<accession>A0A1V5MJK9</accession>
<dbReference type="Pfam" id="PF02775">
    <property type="entry name" value="TPP_enzyme_C"/>
    <property type="match status" value="1"/>
</dbReference>
<keyword evidence="1 4" id="KW-0560">Oxidoreductase</keyword>
<dbReference type="InterPro" id="IPR051479">
    <property type="entry name" value="PorB-like"/>
</dbReference>
<name>A0A1V5MJK9_UNCT6</name>
<feature type="region of interest" description="Disordered" evidence="2">
    <location>
        <begin position="136"/>
        <end position="156"/>
    </location>
</feature>
<dbReference type="Proteomes" id="UP000485484">
    <property type="component" value="Unassembled WGS sequence"/>
</dbReference>
<gene>
    <name evidence="4" type="primary">porB</name>
    <name evidence="4" type="ORF">BWY73_00354</name>
</gene>
<dbReference type="EC" id="1.2.7.1" evidence="4"/>
<dbReference type="GO" id="GO:0019164">
    <property type="term" value="F:pyruvate synthase activity"/>
    <property type="evidence" value="ECO:0007669"/>
    <property type="project" value="UniProtKB-EC"/>
</dbReference>
<dbReference type="PANTHER" id="PTHR42897:SF2">
    <property type="entry name" value="PYRUVATE SYNTHASE SUBUNIT PORB"/>
    <property type="match status" value="1"/>
</dbReference>
<proteinExistence type="predicted"/>
<feature type="domain" description="Thiamine pyrophosphate enzyme TPP-binding" evidence="3">
    <location>
        <begin position="39"/>
        <end position="202"/>
    </location>
</feature>
<evidence type="ECO:0000259" key="3">
    <source>
        <dbReference type="Pfam" id="PF02775"/>
    </source>
</evidence>
<organism evidence="4">
    <name type="scientific">candidate division TA06 bacterium ADurb.Bin417</name>
    <dbReference type="NCBI Taxonomy" id="1852828"/>
    <lineage>
        <taxon>Bacteria</taxon>
        <taxon>Bacteria division TA06</taxon>
    </lineage>
</organism>
<dbReference type="InterPro" id="IPR029061">
    <property type="entry name" value="THDP-binding"/>
</dbReference>
<dbReference type="AlphaFoldDB" id="A0A1V5MJK9"/>
<dbReference type="EMBL" id="MWAK01000027">
    <property type="protein sequence ID" value="OPZ93376.1"/>
    <property type="molecule type" value="Genomic_DNA"/>
</dbReference>
<evidence type="ECO:0000256" key="2">
    <source>
        <dbReference type="SAM" id="MobiDB-lite"/>
    </source>
</evidence>
<reference evidence="4" key="1">
    <citation type="submission" date="2017-02" db="EMBL/GenBank/DDBJ databases">
        <title>Delving into the versatile metabolic prowess of the omnipresent phylum Bacteroidetes.</title>
        <authorList>
            <person name="Nobu M.K."/>
            <person name="Mei R."/>
            <person name="Narihiro T."/>
            <person name="Kuroda K."/>
            <person name="Liu W.-T."/>
        </authorList>
    </citation>
    <scope>NUCLEOTIDE SEQUENCE</scope>
    <source>
        <strain evidence="4">ADurb.Bin417</strain>
    </source>
</reference>
<dbReference type="GO" id="GO:0030976">
    <property type="term" value="F:thiamine pyrophosphate binding"/>
    <property type="evidence" value="ECO:0007669"/>
    <property type="project" value="InterPro"/>
</dbReference>
<protein>
    <submittedName>
        <fullName evidence="4">Pyruvate synthase subunit PorB</fullName>
        <ecNumber evidence="4">1.2.7.1</ecNumber>
    </submittedName>
</protein>
<dbReference type="Gene3D" id="3.40.50.970">
    <property type="match status" value="2"/>
</dbReference>
<dbReference type="CDD" id="cd03376">
    <property type="entry name" value="TPP_PFOR_porB_like"/>
    <property type="match status" value="1"/>
</dbReference>